<comment type="caution">
    <text evidence="1">The sequence shown here is derived from an EMBL/GenBank/DDBJ whole genome shotgun (WGS) entry which is preliminary data.</text>
</comment>
<evidence type="ECO:0000313" key="1">
    <source>
        <dbReference type="EMBL" id="KAA6309719.1"/>
    </source>
</evidence>
<name>A0A5J4PMG6_9EUKA</name>
<gene>
    <name evidence="1" type="ORF">EZS28_056450</name>
</gene>
<sequence>SIFRSFDAKDVDVVLNNAIVTIKGSDILGRYYETLFKYFKNLELM</sequence>
<protein>
    <submittedName>
        <fullName evidence="1">Uncharacterized protein</fullName>
    </submittedName>
</protein>
<proteinExistence type="predicted"/>
<evidence type="ECO:0000313" key="2">
    <source>
        <dbReference type="Proteomes" id="UP000324800"/>
    </source>
</evidence>
<dbReference type="EMBL" id="SNRW01050144">
    <property type="protein sequence ID" value="KAA6309719.1"/>
    <property type="molecule type" value="Genomic_DNA"/>
</dbReference>
<organism evidence="1 2">
    <name type="scientific">Streblomastix strix</name>
    <dbReference type="NCBI Taxonomy" id="222440"/>
    <lineage>
        <taxon>Eukaryota</taxon>
        <taxon>Metamonada</taxon>
        <taxon>Preaxostyla</taxon>
        <taxon>Oxymonadida</taxon>
        <taxon>Streblomastigidae</taxon>
        <taxon>Streblomastix</taxon>
    </lineage>
</organism>
<feature type="non-terminal residue" evidence="1">
    <location>
        <position position="1"/>
    </location>
</feature>
<reference evidence="1 2" key="1">
    <citation type="submission" date="2019-03" db="EMBL/GenBank/DDBJ databases">
        <title>Single cell metagenomics reveals metabolic interactions within the superorganism composed of flagellate Streblomastix strix and complex community of Bacteroidetes bacteria on its surface.</title>
        <authorList>
            <person name="Treitli S.C."/>
            <person name="Kolisko M."/>
            <person name="Husnik F."/>
            <person name="Keeling P."/>
            <person name="Hampl V."/>
        </authorList>
    </citation>
    <scope>NUCLEOTIDE SEQUENCE [LARGE SCALE GENOMIC DNA]</scope>
    <source>
        <strain evidence="1">ST1C</strain>
    </source>
</reference>
<dbReference type="AlphaFoldDB" id="A0A5J4PMG6"/>
<dbReference type="Proteomes" id="UP000324800">
    <property type="component" value="Unassembled WGS sequence"/>
</dbReference>
<accession>A0A5J4PMG6</accession>